<dbReference type="GO" id="GO:0005524">
    <property type="term" value="F:ATP binding"/>
    <property type="evidence" value="ECO:0007669"/>
    <property type="project" value="UniProtKB-KW"/>
</dbReference>
<dbReference type="GO" id="GO:0009338">
    <property type="term" value="C:exodeoxyribonuclease V complex"/>
    <property type="evidence" value="ECO:0007669"/>
    <property type="project" value="TreeGrafter"/>
</dbReference>
<dbReference type="RefSeq" id="WP_008955172.1">
    <property type="nucleotide sequence ID" value="NZ_ACIS01000009.1"/>
</dbReference>
<dbReference type="EMBL" id="ACIS01000009">
    <property type="protein sequence ID" value="EEG07332.1"/>
    <property type="molecule type" value="Genomic_DNA"/>
</dbReference>
<comment type="caution">
    <text evidence="5">The sequence shown here is derived from an EMBL/GenBank/DDBJ whole genome shotgun (WGS) entry which is preliminary data.</text>
</comment>
<proteinExistence type="predicted"/>
<evidence type="ECO:0000313" key="6">
    <source>
        <dbReference type="Proteomes" id="UP000003165"/>
    </source>
</evidence>
<dbReference type="InterPro" id="IPR027417">
    <property type="entry name" value="P-loop_NTPase"/>
</dbReference>
<keyword evidence="1" id="KW-0547">Nucleotide-binding</keyword>
<dbReference type="PANTHER" id="PTHR43788:SF6">
    <property type="entry name" value="DNA HELICASE B"/>
    <property type="match status" value="1"/>
</dbReference>
<dbReference type="GO" id="GO:0017116">
    <property type="term" value="F:single-stranded DNA helicase activity"/>
    <property type="evidence" value="ECO:0007669"/>
    <property type="project" value="TreeGrafter"/>
</dbReference>
<dbReference type="InterPro" id="IPR029493">
    <property type="entry name" value="RecD2-like_HHH"/>
</dbReference>
<evidence type="ECO:0000259" key="3">
    <source>
        <dbReference type="Pfam" id="PF13538"/>
    </source>
</evidence>
<evidence type="ECO:0008006" key="7">
    <source>
        <dbReference type="Google" id="ProtNLM"/>
    </source>
</evidence>
<sequence length="701" mass="76488">MSETVSLTVSTLTFLSDNGSTIFSGHDSEGLRVRVVARAKTLPRPPIVGEVWMVTGEYREHRKYGRQLYATRGSYSVPKGRLLISYLANHPDFTGIGEGKARALYEAFGDRLPAILDVGDVDALEEVLTTGMAERLVTVWADHQAEAAVVAFLDEHGFDIRLANKLRKVWGSQAIEMLNLNPYYMLAFASWRQTDAAALKLGVQIDDVRRMVGAVEAALYARLQSAHTVTLADLLKIRIASLLGADLKKNSAQHPIELALAEGAVVGNAEAGYQPIGAAALEIRIAERIRAMLTGETPIQFSLFKTDFKPDWLHAAIVENETTQGFALNRQQREAVLMATTKPFSVLTGGAGVGKTTVLRVVIDIAKRLELKVVQMALAGRAAKRMAEATGHTAMTIAKFLHQAKEGQLEVSADTLVIVDEASMLDLPTAFRILRYLPDGARLLLVGDPAQLPPIGFGLVFHRLVQSPNVPLVELMQVHRQTAETGIPGVAAQIRAHQVPVLDTYAGQNVGVSFIECAPPLVQGQLTQLAIDWSGEDWQVLGAIKDGPSGIEAINFQFHQQNHGERLSGFQFGVGEPVVHLINDYDRGLMNGTLGHIVDIKNDDHSGLLIDFEGTVHFLPATEVRDRLELAYAISVHKAQGSQFRRVAVVITKSRILDHALIYTALTRGIHQVVFVGDRAAFEQAIRAPSLAHLREVGFSV</sequence>
<protein>
    <recommendedName>
        <fullName evidence="7">AAA ATPase</fullName>
    </recommendedName>
</protein>
<evidence type="ECO:0000259" key="4">
    <source>
        <dbReference type="Pfam" id="PF14490"/>
    </source>
</evidence>
<gene>
    <name evidence="5" type="ORF">FuraDRAFT_3153</name>
</gene>
<organism evidence="5 6">
    <name type="scientific">Pseudogulbenkiania ferrooxidans 2002</name>
    <dbReference type="NCBI Taxonomy" id="279714"/>
    <lineage>
        <taxon>Bacteria</taxon>
        <taxon>Pseudomonadati</taxon>
        <taxon>Pseudomonadota</taxon>
        <taxon>Betaproteobacteria</taxon>
        <taxon>Neisseriales</taxon>
        <taxon>Chromobacteriaceae</taxon>
        <taxon>Pseudogulbenkiania</taxon>
    </lineage>
</organism>
<reference evidence="5 6" key="1">
    <citation type="submission" date="2009-02" db="EMBL/GenBank/DDBJ databases">
        <title>Sequencing of the draft genome and assembly of Lutiella nitroferrum 2002.</title>
        <authorList>
            <consortium name="US DOE Joint Genome Institute (JGI-PGF)"/>
            <person name="Lucas S."/>
            <person name="Copeland A."/>
            <person name="Lapidus A."/>
            <person name="Glavina del Rio T."/>
            <person name="Tice H."/>
            <person name="Bruce D."/>
            <person name="Goodwin L."/>
            <person name="Pitluck S."/>
            <person name="Larimer F."/>
            <person name="Land M.L."/>
            <person name="Hauser L."/>
            <person name="Coates J.D."/>
        </authorList>
    </citation>
    <scope>NUCLEOTIDE SEQUENCE [LARGE SCALE GENOMIC DNA]</scope>
    <source>
        <strain evidence="5 6">2002</strain>
    </source>
</reference>
<dbReference type="Pfam" id="PF13604">
    <property type="entry name" value="AAA_30"/>
    <property type="match status" value="1"/>
</dbReference>
<dbReference type="eggNOG" id="COG0507">
    <property type="taxonomic scope" value="Bacteria"/>
</dbReference>
<dbReference type="CDD" id="cd18809">
    <property type="entry name" value="SF1_C_RecD"/>
    <property type="match status" value="1"/>
</dbReference>
<name>B9Z717_9NEIS</name>
<keyword evidence="2" id="KW-0067">ATP-binding</keyword>
<evidence type="ECO:0000313" key="5">
    <source>
        <dbReference type="EMBL" id="EEG07332.1"/>
    </source>
</evidence>
<dbReference type="Gene3D" id="3.40.50.300">
    <property type="entry name" value="P-loop containing nucleotide triphosphate hydrolases"/>
    <property type="match status" value="2"/>
</dbReference>
<feature type="domain" description="ATP-dependent RecD2 DNA helicase-like helix-hairpin-helix" evidence="4">
    <location>
        <begin position="143"/>
        <end position="228"/>
    </location>
</feature>
<dbReference type="InterPro" id="IPR050534">
    <property type="entry name" value="Coronavir_polyprotein_1ab"/>
</dbReference>
<dbReference type="AlphaFoldDB" id="B9Z717"/>
<dbReference type="Pfam" id="PF13538">
    <property type="entry name" value="UvrD_C_2"/>
    <property type="match status" value="1"/>
</dbReference>
<dbReference type="Proteomes" id="UP000003165">
    <property type="component" value="Unassembled WGS sequence"/>
</dbReference>
<dbReference type="Pfam" id="PF14490">
    <property type="entry name" value="HHH_RecD2"/>
    <property type="match status" value="1"/>
</dbReference>
<accession>B9Z717</accession>
<dbReference type="GO" id="GO:0006310">
    <property type="term" value="P:DNA recombination"/>
    <property type="evidence" value="ECO:0007669"/>
    <property type="project" value="TreeGrafter"/>
</dbReference>
<dbReference type="InterPro" id="IPR027785">
    <property type="entry name" value="UvrD-like_helicase_C"/>
</dbReference>
<dbReference type="Gene3D" id="2.30.30.940">
    <property type="match status" value="1"/>
</dbReference>
<feature type="domain" description="UvrD-like helicase C-terminal" evidence="3">
    <location>
        <begin position="630"/>
        <end position="676"/>
    </location>
</feature>
<dbReference type="CDD" id="cd17933">
    <property type="entry name" value="DEXSc_RecD-like"/>
    <property type="match status" value="1"/>
</dbReference>
<dbReference type="SUPFAM" id="SSF52540">
    <property type="entry name" value="P-loop containing nucleoside triphosphate hydrolases"/>
    <property type="match status" value="2"/>
</dbReference>
<evidence type="ECO:0000256" key="1">
    <source>
        <dbReference type="ARBA" id="ARBA00022741"/>
    </source>
</evidence>
<dbReference type="PANTHER" id="PTHR43788">
    <property type="entry name" value="DNA2/NAM7 HELICASE FAMILY MEMBER"/>
    <property type="match status" value="1"/>
</dbReference>
<keyword evidence="6" id="KW-1185">Reference proteome</keyword>
<evidence type="ECO:0000256" key="2">
    <source>
        <dbReference type="ARBA" id="ARBA00022840"/>
    </source>
</evidence>